<keyword evidence="2" id="KW-1185">Reference proteome</keyword>
<dbReference type="AlphaFoldDB" id="A0A0R3RZ51"/>
<dbReference type="PANTHER" id="PTHR14826:SF14">
    <property type="entry name" value="ANGIOMOTIN_C DOMAIN-CONTAINING PROTEIN"/>
    <property type="match status" value="1"/>
</dbReference>
<sequence length="487" mass="55441">MKMEQQISRYVSENEMLRTKIAELIRRIQAEDQSEQINKLNLLLNEIIPQNKELMTCKERQKMDIEALEVTLKDQRNHIQILEKALGNAQEKAWRKEKEVEELTERVERAESLQKAVEKSMFDKRSREDEWNRERAQLEMENAQLKMQLAKESVSVGVKKGSSARNPESDELTKLKKTLHAKEDVIAQLEKNVIELEAKFHEEMQRNKMAIATQSDTLSGKLKKMEEEKSEKDRKIAELTEEKERLSEKLEDERKSSESRTNLLEREIDRIRNNDDRRRVILFREDMARMEQMRLKIADRRCFTTERSRNRCVHHGRTSSGTRAGFVHIHLRANSATALLPTDLHLSSSDAIPTSSDIPLDLSNDSSATSAAAAAAAAAAAVITATRSTNKALTTFSHSSSCQEEIFADQNAASNDAKGIYSTNLNGYTRPISIPPHYDLAFSDSESIYSRISNRPAAKSNDTIVAATIANEELRGKQISAEEIWDV</sequence>
<dbReference type="PANTHER" id="PTHR14826">
    <property type="entry name" value="ANGIOMOTIN"/>
    <property type="match status" value="1"/>
</dbReference>
<evidence type="ECO:0000256" key="1">
    <source>
        <dbReference type="SAM" id="Coils"/>
    </source>
</evidence>
<keyword evidence="1" id="KW-0175">Coiled coil</keyword>
<dbReference type="InterPro" id="IPR051747">
    <property type="entry name" value="Angiomotin-like"/>
</dbReference>
<dbReference type="WBParaSite" id="EEL_0000759301-mRNA-1">
    <property type="protein sequence ID" value="EEL_0000759301-mRNA-1"/>
    <property type="gene ID" value="EEL_0000759301"/>
</dbReference>
<reference evidence="3" key="1">
    <citation type="submission" date="2017-02" db="UniProtKB">
        <authorList>
            <consortium name="WormBaseParasite"/>
        </authorList>
    </citation>
    <scope>IDENTIFICATION</scope>
</reference>
<feature type="coiled-coil region" evidence="1">
    <location>
        <begin position="58"/>
        <end position="274"/>
    </location>
</feature>
<proteinExistence type="predicted"/>
<dbReference type="GO" id="GO:0030334">
    <property type="term" value="P:regulation of cell migration"/>
    <property type="evidence" value="ECO:0007669"/>
    <property type="project" value="TreeGrafter"/>
</dbReference>
<dbReference type="Proteomes" id="UP000050640">
    <property type="component" value="Unplaced"/>
</dbReference>
<evidence type="ECO:0000313" key="2">
    <source>
        <dbReference type="Proteomes" id="UP000050640"/>
    </source>
</evidence>
<dbReference type="GO" id="GO:0005923">
    <property type="term" value="C:bicellular tight junction"/>
    <property type="evidence" value="ECO:0007669"/>
    <property type="project" value="TreeGrafter"/>
</dbReference>
<evidence type="ECO:0000313" key="3">
    <source>
        <dbReference type="WBParaSite" id="EEL_0000759301-mRNA-1"/>
    </source>
</evidence>
<dbReference type="GO" id="GO:0031410">
    <property type="term" value="C:cytoplasmic vesicle"/>
    <property type="evidence" value="ECO:0007669"/>
    <property type="project" value="TreeGrafter"/>
</dbReference>
<dbReference type="GO" id="GO:0030036">
    <property type="term" value="P:actin cytoskeleton organization"/>
    <property type="evidence" value="ECO:0007669"/>
    <property type="project" value="TreeGrafter"/>
</dbReference>
<organism evidence="2 3">
    <name type="scientific">Elaeophora elaphi</name>
    <dbReference type="NCBI Taxonomy" id="1147741"/>
    <lineage>
        <taxon>Eukaryota</taxon>
        <taxon>Metazoa</taxon>
        <taxon>Ecdysozoa</taxon>
        <taxon>Nematoda</taxon>
        <taxon>Chromadorea</taxon>
        <taxon>Rhabditida</taxon>
        <taxon>Spirurina</taxon>
        <taxon>Spiruromorpha</taxon>
        <taxon>Filarioidea</taxon>
        <taxon>Onchocercidae</taxon>
        <taxon>Elaeophora</taxon>
    </lineage>
</organism>
<dbReference type="STRING" id="1147741.A0A0R3RZ51"/>
<dbReference type="GO" id="GO:0005886">
    <property type="term" value="C:plasma membrane"/>
    <property type="evidence" value="ECO:0007669"/>
    <property type="project" value="TreeGrafter"/>
</dbReference>
<name>A0A0R3RZ51_9BILA</name>
<protein>
    <submittedName>
        <fullName evidence="3">CortBP2 domain-containing protein</fullName>
    </submittedName>
</protein>
<accession>A0A0R3RZ51</accession>
<feature type="coiled-coil region" evidence="1">
    <location>
        <begin position="7"/>
        <end position="34"/>
    </location>
</feature>